<feature type="region of interest" description="Disordered" evidence="1">
    <location>
        <begin position="33"/>
        <end position="57"/>
    </location>
</feature>
<organism evidence="2 3">
    <name type="scientific">Mycobacterium phage SWU1</name>
    <dbReference type="NCBI Taxonomy" id="1175504"/>
    <lineage>
        <taxon>Viruses</taxon>
        <taxon>Duplodnaviria</taxon>
        <taxon>Heunggongvirae</taxon>
        <taxon>Uroviricota</taxon>
        <taxon>Caudoviricetes</taxon>
        <taxon>Fromanvirus</taxon>
        <taxon>Fromanvirus SWU1</taxon>
    </lineage>
</organism>
<proteinExistence type="predicted"/>
<evidence type="ECO:0000313" key="3">
    <source>
        <dbReference type="Proteomes" id="UP000002876"/>
    </source>
</evidence>
<evidence type="ECO:0000256" key="1">
    <source>
        <dbReference type="SAM" id="MobiDB-lite"/>
    </source>
</evidence>
<dbReference type="RefSeq" id="YP_006382936.1">
    <property type="nucleotide sequence ID" value="NC_017973.1"/>
</dbReference>
<dbReference type="InterPro" id="IPR055726">
    <property type="entry name" value="DUF7302"/>
</dbReference>
<keyword evidence="3" id="KW-1185">Reference proteome</keyword>
<dbReference type="Pfam" id="PF23976">
    <property type="entry name" value="DUF7302"/>
    <property type="match status" value="1"/>
</dbReference>
<dbReference type="GeneID" id="12978762"/>
<accession>I1V1E8</accession>
<protein>
    <submittedName>
        <fullName evidence="2">Uncharacterized protein</fullName>
    </submittedName>
</protein>
<evidence type="ECO:0000313" key="2">
    <source>
        <dbReference type="EMBL" id="AFI24926.1"/>
    </source>
</evidence>
<dbReference type="KEGG" id="vg:12978762"/>
<reference evidence="2 3" key="1">
    <citation type="journal article" date="2012" name="J. Virol.">
        <title>Biology of a Novel Mycobacteriophage, SWU1, Isolated from Chinese Soil as Revealed by Genomic Characteristics.</title>
        <authorList>
            <person name="Fan X."/>
            <person name="Teng T."/>
            <person name="Wang H."/>
            <person name="Xie J."/>
        </authorList>
    </citation>
    <scope>NUCLEOTIDE SEQUENCE [LARGE SCALE GENOMIC DNA]</scope>
</reference>
<feature type="compositionally biased region" description="Basic and acidic residues" evidence="1">
    <location>
        <begin position="48"/>
        <end position="57"/>
    </location>
</feature>
<name>I1V1E8_9CAUD</name>
<dbReference type="Proteomes" id="UP000002876">
    <property type="component" value="Segment"/>
</dbReference>
<dbReference type="EMBL" id="JF946695">
    <property type="protein sequence ID" value="AFI24926.1"/>
    <property type="molecule type" value="Genomic_DNA"/>
</dbReference>
<sequence>MWSRKDHMRIQSTLNGGFAEVSEEFAKQLIATGGWKVPRKPRNTKTKTAPEEPKNEE</sequence>
<dbReference type="OrthoDB" id="28306at10239"/>